<evidence type="ECO:0000256" key="2">
    <source>
        <dbReference type="ARBA" id="ARBA00022543"/>
    </source>
</evidence>
<dbReference type="RefSeq" id="XP_038075933.1">
    <property type="nucleotide sequence ID" value="XM_038220005.1"/>
</dbReference>
<dbReference type="InterPro" id="IPR000276">
    <property type="entry name" value="GPCR_Rhodpsn"/>
</dbReference>
<keyword evidence="12 13" id="KW-0807">Transducer</keyword>
<evidence type="ECO:0000256" key="9">
    <source>
        <dbReference type="ARBA" id="ARBA00023136"/>
    </source>
</evidence>
<dbReference type="AlphaFoldDB" id="A0A914BI27"/>
<keyword evidence="2 13" id="KW-0600">Photoreceptor protein</keyword>
<reference evidence="16" key="1">
    <citation type="submission" date="2022-11" db="UniProtKB">
        <authorList>
            <consortium name="EnsemblMetazoa"/>
        </authorList>
    </citation>
    <scope>IDENTIFICATION</scope>
</reference>
<feature type="compositionally biased region" description="Basic residues" evidence="14">
    <location>
        <begin position="435"/>
        <end position="445"/>
    </location>
</feature>
<evidence type="ECO:0000259" key="15">
    <source>
        <dbReference type="PROSITE" id="PS50262"/>
    </source>
</evidence>
<keyword evidence="5 13" id="KW-0681">Retinal protein</keyword>
<keyword evidence="4 13" id="KW-0812">Transmembrane</keyword>
<keyword evidence="7 13" id="KW-0157">Chromophore</keyword>
<sequence>MNATLDGPTGSTPASPEGFYGRIPGAVYDVTAVYLGLLTFFGIFNNGLVLVLYARYKTLQNPVNLFLINICLGDLSVSLFGSPFTFAANVARRWLFGAGGCTWYAFIVTVCGTEQIVSLAAVSVHRCCLVVRPFTAQKMTTRLALLFIALTWAYSLIVSLPPAIGWNSYVLEGTGTACSVDWTSNEPGDSSYIIFIFVMVLVIPFSLIVGSYTLLIYAVKKIASSEAARSSQHKADKKVTILVVVMISCFLVAWTPYSVFSLYVAASKNNTVSPVAASIPAMFAKACTVYNPIIYFLLNQQFKDAFIDMMCCGRNPFSNDDVIDDTARTRALRQATRQPRNITGTDNRPGREDISASLGTQMSEIGATPAMPRRPVKIADWGAKSSKDDQPQPALEKKVEEGETQGVMETPVEVFQVDEESLDEQQAAKNEQVKKHSRGFHKSRKVCPVEQPDVEEA</sequence>
<evidence type="ECO:0000256" key="14">
    <source>
        <dbReference type="SAM" id="MobiDB-lite"/>
    </source>
</evidence>
<evidence type="ECO:0000313" key="17">
    <source>
        <dbReference type="Proteomes" id="UP000887568"/>
    </source>
</evidence>
<dbReference type="EnsemblMetazoa" id="XM_038220005.1">
    <property type="protein sequence ID" value="XP_038075933.1"/>
    <property type="gene ID" value="LOC119743591"/>
</dbReference>
<feature type="transmembrane region" description="Helical" evidence="13">
    <location>
        <begin position="66"/>
        <end position="91"/>
    </location>
</feature>
<evidence type="ECO:0000256" key="5">
    <source>
        <dbReference type="ARBA" id="ARBA00022925"/>
    </source>
</evidence>
<keyword evidence="17" id="KW-1185">Reference proteome</keyword>
<keyword evidence="9 13" id="KW-0472">Membrane</keyword>
<evidence type="ECO:0000256" key="8">
    <source>
        <dbReference type="ARBA" id="ARBA00023040"/>
    </source>
</evidence>
<protein>
    <recommendedName>
        <fullName evidence="15">G-protein coupled receptors family 1 profile domain-containing protein</fullName>
    </recommendedName>
</protein>
<organism evidence="16 17">
    <name type="scientific">Patiria miniata</name>
    <name type="common">Bat star</name>
    <name type="synonym">Asterina miniata</name>
    <dbReference type="NCBI Taxonomy" id="46514"/>
    <lineage>
        <taxon>Eukaryota</taxon>
        <taxon>Metazoa</taxon>
        <taxon>Echinodermata</taxon>
        <taxon>Eleutherozoa</taxon>
        <taxon>Asterozoa</taxon>
        <taxon>Asteroidea</taxon>
        <taxon>Valvatacea</taxon>
        <taxon>Valvatida</taxon>
        <taxon>Asterinidae</taxon>
        <taxon>Patiria</taxon>
    </lineage>
</organism>
<feature type="region of interest" description="Disordered" evidence="14">
    <location>
        <begin position="334"/>
        <end position="354"/>
    </location>
</feature>
<dbReference type="Gene3D" id="1.20.1070.10">
    <property type="entry name" value="Rhodopsin 7-helix transmembrane proteins"/>
    <property type="match status" value="1"/>
</dbReference>
<dbReference type="SUPFAM" id="SSF81321">
    <property type="entry name" value="Family A G protein-coupled receptor-like"/>
    <property type="match status" value="1"/>
</dbReference>
<keyword evidence="3 13" id="KW-0716">Sensory transduction</keyword>
<feature type="region of interest" description="Disordered" evidence="14">
    <location>
        <begin position="382"/>
        <end position="457"/>
    </location>
</feature>
<feature type="transmembrane region" description="Helical" evidence="13">
    <location>
        <begin position="192"/>
        <end position="218"/>
    </location>
</feature>
<feature type="compositionally biased region" description="Basic and acidic residues" evidence="14">
    <location>
        <begin position="385"/>
        <end position="401"/>
    </location>
</feature>
<dbReference type="PRINTS" id="PR00238">
    <property type="entry name" value="OPSIN"/>
</dbReference>
<dbReference type="GO" id="GO:0016020">
    <property type="term" value="C:membrane"/>
    <property type="evidence" value="ECO:0007669"/>
    <property type="project" value="UniProtKB-SubCell"/>
</dbReference>
<keyword evidence="11 13" id="KW-0675">Receptor</keyword>
<dbReference type="OrthoDB" id="2101615at2759"/>
<evidence type="ECO:0000256" key="10">
    <source>
        <dbReference type="ARBA" id="ARBA00023157"/>
    </source>
</evidence>
<feature type="domain" description="G-protein coupled receptors family 1 profile" evidence="15">
    <location>
        <begin position="45"/>
        <end position="295"/>
    </location>
</feature>
<dbReference type="InterPro" id="IPR001760">
    <property type="entry name" value="Opsin"/>
</dbReference>
<dbReference type="PROSITE" id="PS00238">
    <property type="entry name" value="OPSIN"/>
    <property type="match status" value="1"/>
</dbReference>
<evidence type="ECO:0000256" key="7">
    <source>
        <dbReference type="ARBA" id="ARBA00022991"/>
    </source>
</evidence>
<evidence type="ECO:0000256" key="4">
    <source>
        <dbReference type="ARBA" id="ARBA00022692"/>
    </source>
</evidence>
<dbReference type="Pfam" id="PF00001">
    <property type="entry name" value="7tm_1"/>
    <property type="match status" value="1"/>
</dbReference>
<dbReference type="GeneID" id="119743591"/>
<evidence type="ECO:0000256" key="13">
    <source>
        <dbReference type="RuleBase" id="RU004951"/>
    </source>
</evidence>
<evidence type="ECO:0000313" key="16">
    <source>
        <dbReference type="EnsemblMetazoa" id="XP_038075933.1"/>
    </source>
</evidence>
<evidence type="ECO:0000256" key="12">
    <source>
        <dbReference type="ARBA" id="ARBA00023224"/>
    </source>
</evidence>
<dbReference type="InterPro" id="IPR027430">
    <property type="entry name" value="Retinal_BS"/>
</dbReference>
<dbReference type="OMA" id="HESGPRY"/>
<dbReference type="GO" id="GO:0007601">
    <property type="term" value="P:visual perception"/>
    <property type="evidence" value="ECO:0007669"/>
    <property type="project" value="InterPro"/>
</dbReference>
<keyword evidence="8 13" id="KW-0297">G-protein coupled receptor</keyword>
<keyword evidence="6 13" id="KW-1133">Transmembrane helix</keyword>
<dbReference type="PANTHER" id="PTHR24240">
    <property type="entry name" value="OPSIN"/>
    <property type="match status" value="1"/>
</dbReference>
<evidence type="ECO:0000256" key="6">
    <source>
        <dbReference type="ARBA" id="ARBA00022989"/>
    </source>
</evidence>
<evidence type="ECO:0000256" key="1">
    <source>
        <dbReference type="ARBA" id="ARBA00004141"/>
    </source>
</evidence>
<feature type="transmembrane region" description="Helical" evidence="13">
    <location>
        <begin position="239"/>
        <end position="257"/>
    </location>
</feature>
<feature type="transmembrane region" description="Helical" evidence="13">
    <location>
        <begin position="32"/>
        <end position="54"/>
    </location>
</feature>
<dbReference type="GO" id="GO:0007602">
    <property type="term" value="P:phototransduction"/>
    <property type="evidence" value="ECO:0007669"/>
    <property type="project" value="UniProtKB-KW"/>
</dbReference>
<feature type="transmembrane region" description="Helical" evidence="13">
    <location>
        <begin position="143"/>
        <end position="164"/>
    </location>
</feature>
<proteinExistence type="inferred from homology"/>
<dbReference type="GO" id="GO:0004930">
    <property type="term" value="F:G protein-coupled receptor activity"/>
    <property type="evidence" value="ECO:0007669"/>
    <property type="project" value="UniProtKB-KW"/>
</dbReference>
<dbReference type="PRINTS" id="PR00237">
    <property type="entry name" value="GPCRRHODOPSN"/>
</dbReference>
<keyword evidence="10" id="KW-1015">Disulfide bond</keyword>
<name>A0A914BI27_PATMI</name>
<comment type="similarity">
    <text evidence="13">Belongs to the G-protein coupled receptor 1 family. Opsin subfamily.</text>
</comment>
<feature type="transmembrane region" description="Helical" evidence="13">
    <location>
        <begin position="103"/>
        <end position="122"/>
    </location>
</feature>
<accession>A0A914BI27</accession>
<feature type="transmembrane region" description="Helical" evidence="13">
    <location>
        <begin position="277"/>
        <end position="298"/>
    </location>
</feature>
<evidence type="ECO:0000256" key="3">
    <source>
        <dbReference type="ARBA" id="ARBA00022606"/>
    </source>
</evidence>
<comment type="subcellular location">
    <subcellularLocation>
        <location evidence="1 13">Membrane</location>
        <topology evidence="1 13">Multi-pass membrane protein</topology>
    </subcellularLocation>
</comment>
<dbReference type="InterPro" id="IPR050125">
    <property type="entry name" value="GPCR_opsins"/>
</dbReference>
<dbReference type="GO" id="GO:0009881">
    <property type="term" value="F:photoreceptor activity"/>
    <property type="evidence" value="ECO:0007669"/>
    <property type="project" value="UniProtKB-KW"/>
</dbReference>
<dbReference type="CDD" id="cd14969">
    <property type="entry name" value="7tmA_Opsins_type2_animals"/>
    <property type="match status" value="1"/>
</dbReference>
<evidence type="ECO:0000256" key="11">
    <source>
        <dbReference type="ARBA" id="ARBA00023170"/>
    </source>
</evidence>
<dbReference type="PROSITE" id="PS50262">
    <property type="entry name" value="G_PROTEIN_RECEP_F1_2"/>
    <property type="match status" value="1"/>
</dbReference>
<dbReference type="InterPro" id="IPR017452">
    <property type="entry name" value="GPCR_Rhodpsn_7TM"/>
</dbReference>
<dbReference type="Proteomes" id="UP000887568">
    <property type="component" value="Unplaced"/>
</dbReference>